<dbReference type="EMBL" id="AF165818">
    <property type="protein sequence ID" value="AAK39806.1"/>
    <property type="molecule type" value="Genomic_DNA"/>
</dbReference>
<proteinExistence type="predicted"/>
<geneLocation type="nucleomorph" evidence="1"/>
<protein>
    <submittedName>
        <fullName evidence="1">Uncharacterized protein</fullName>
    </submittedName>
</protein>
<evidence type="ECO:0000313" key="1">
    <source>
        <dbReference type="EMBL" id="AAK39806.1"/>
    </source>
</evidence>
<name>Q98RZ4_GUITH</name>
<dbReference type="GeneID" id="857294"/>
<dbReference type="RefSeq" id="XP_001713511.1">
    <property type="nucleotide sequence ID" value="XM_001713459.1"/>
</dbReference>
<sequence length="177" mass="21414">MYFKIHHTILLEIISNYSNFNILEYNKNSIIKILIEIINLKKKILYDNGKLLFFSNYHKKKIISKISNFKKIYLSINILRIYFQKCFKNIVFQFWNQIDIKKKIIIENNLNTINIKLLEFYSCLTIIVTNKSNLSLDFNTFTLDKILFKNFNDFFLKKKFFSVNNNFQINFLSNKFV</sequence>
<dbReference type="AlphaFoldDB" id="Q98RZ4"/>
<dbReference type="PIR" id="C90084">
    <property type="entry name" value="C90084"/>
</dbReference>
<gene>
    <name evidence="1" type="primary">orf177</name>
</gene>
<evidence type="ECO:0000313" key="2">
    <source>
        <dbReference type="Proteomes" id="UP000242167"/>
    </source>
</evidence>
<dbReference type="Proteomes" id="UP000242167">
    <property type="component" value="Nucleomorph 1"/>
</dbReference>
<keyword evidence="1" id="KW-0542">Nucleomorph</keyword>
<organism evidence="1 2">
    <name type="scientific">Guillardia theta</name>
    <name type="common">Cryptophyte</name>
    <name type="synonym">Cryptomonas phi</name>
    <dbReference type="NCBI Taxonomy" id="55529"/>
    <lineage>
        <taxon>Eukaryota</taxon>
        <taxon>Cryptophyceae</taxon>
        <taxon>Pyrenomonadales</taxon>
        <taxon>Geminigeraceae</taxon>
        <taxon>Guillardia</taxon>
    </lineage>
</organism>
<accession>Q98RZ4</accession>
<reference evidence="1 2" key="1">
    <citation type="journal article" date="2001" name="Nature">
        <title>The highly reduced genome of an enslaved algal nucleus.</title>
        <authorList>
            <person name="Douglas S."/>
            <person name="Zauner S."/>
            <person name="Fraunholz M."/>
            <person name="Beaton M."/>
            <person name="Penny S."/>
            <person name="Deng L."/>
            <person name="Wu X."/>
            <person name="Reith M."/>
            <person name="Cavalier-Smith T."/>
            <person name="Maier U."/>
        </authorList>
    </citation>
    <scope>NUCLEOTIDE SEQUENCE [LARGE SCALE GENOMIC DNA]</scope>
</reference>